<evidence type="ECO:0000313" key="1">
    <source>
        <dbReference type="EMBL" id="CAK9073437.1"/>
    </source>
</evidence>
<accession>A0ABP0PBL5</accession>
<reference evidence="1 2" key="1">
    <citation type="submission" date="2024-02" db="EMBL/GenBank/DDBJ databases">
        <authorList>
            <person name="Chen Y."/>
            <person name="Shah S."/>
            <person name="Dougan E. K."/>
            <person name="Thang M."/>
            <person name="Chan C."/>
        </authorList>
    </citation>
    <scope>NUCLEOTIDE SEQUENCE [LARGE SCALE GENOMIC DNA]</scope>
</reference>
<protein>
    <submittedName>
        <fullName evidence="1">Uncharacterized protein</fullName>
    </submittedName>
</protein>
<sequence length="177" mass="18964">MQQLQLEVPLFTTTAASAAAAGAAWPRAMALGTNGALAARSICWDRALTLASQSESSEHDRQMAINSAVAACAAGRWPWARHLLRHTDVDAVGLSAALSAGPWKAALAMLQVAATVDKVCFSVAIATCARGEEEASHRKNRDRKMVRTKGCLLNSVRVHSMWCSSQSQKCWPTKVDC</sequence>
<keyword evidence="2" id="KW-1185">Reference proteome</keyword>
<name>A0ABP0PBL5_9DINO</name>
<proteinExistence type="predicted"/>
<dbReference type="EMBL" id="CAXAMN010022884">
    <property type="protein sequence ID" value="CAK9073437.1"/>
    <property type="molecule type" value="Genomic_DNA"/>
</dbReference>
<evidence type="ECO:0000313" key="2">
    <source>
        <dbReference type="Proteomes" id="UP001642484"/>
    </source>
</evidence>
<gene>
    <name evidence="1" type="ORF">CCMP2556_LOCUS36162</name>
</gene>
<comment type="caution">
    <text evidence="1">The sequence shown here is derived from an EMBL/GenBank/DDBJ whole genome shotgun (WGS) entry which is preliminary data.</text>
</comment>
<dbReference type="Proteomes" id="UP001642484">
    <property type="component" value="Unassembled WGS sequence"/>
</dbReference>
<organism evidence="1 2">
    <name type="scientific">Durusdinium trenchii</name>
    <dbReference type="NCBI Taxonomy" id="1381693"/>
    <lineage>
        <taxon>Eukaryota</taxon>
        <taxon>Sar</taxon>
        <taxon>Alveolata</taxon>
        <taxon>Dinophyceae</taxon>
        <taxon>Suessiales</taxon>
        <taxon>Symbiodiniaceae</taxon>
        <taxon>Durusdinium</taxon>
    </lineage>
</organism>